<evidence type="ECO:0000313" key="3">
    <source>
        <dbReference type="EMBL" id="KJY68458.1"/>
    </source>
</evidence>
<dbReference type="Pfam" id="PF09829">
    <property type="entry name" value="DUF2057"/>
    <property type="match status" value="1"/>
</dbReference>
<dbReference type="RefSeq" id="WP_045987107.1">
    <property type="nucleotide sequence ID" value="NZ_CP063051.1"/>
</dbReference>
<dbReference type="PANTHER" id="PTHR38108">
    <property type="entry name" value="UPF0319 PROTEIN YCCT"/>
    <property type="match status" value="1"/>
</dbReference>
<accession>A0A837G443</accession>
<protein>
    <submittedName>
        <fullName evidence="3">VvgS protein</fullName>
    </submittedName>
</protein>
<name>A0A837G443_9VIBR</name>
<keyword evidence="2" id="KW-0732">Signal</keyword>
<comment type="caution">
    <text evidence="3">The sequence shown here is derived from an EMBL/GenBank/DDBJ whole genome shotgun (WGS) entry which is preliminary data.</text>
</comment>
<comment type="similarity">
    <text evidence="1">Belongs to the UPF0319 family.</text>
</comment>
<organism evidence="3">
    <name type="scientific">Vibrio coralliilyticus</name>
    <dbReference type="NCBI Taxonomy" id="190893"/>
    <lineage>
        <taxon>Bacteria</taxon>
        <taxon>Pseudomonadati</taxon>
        <taxon>Pseudomonadota</taxon>
        <taxon>Gammaproteobacteria</taxon>
        <taxon>Vibrionales</taxon>
        <taxon>Vibrionaceae</taxon>
        <taxon>Vibrio</taxon>
    </lineage>
</organism>
<sequence length="218" mass="24270">MKNWLPAILLGAVVLPVSANELKIIDEIEPLALNGKEMSASDFQSRQVINLKEGENQLLFGLDQIVVEDGRRNKLVFPSVVMRFESSQEPLTLSYPVFRQIDQAKKFRQTLDFSLVDKNGSPVDYQVDLIQVKGFSSFKNYEAAIEEYNQTGAIASLSSQAHGSDNHNTQAVAASTIDSASTSEVKMTASADLQSDFLKMTPQQRQEFISWAVKHLNE</sequence>
<evidence type="ECO:0000256" key="1">
    <source>
        <dbReference type="ARBA" id="ARBA00008490"/>
    </source>
</evidence>
<dbReference type="PANTHER" id="PTHR38108:SF1">
    <property type="entry name" value="UPF0319 PROTEIN YCCT"/>
    <property type="match status" value="1"/>
</dbReference>
<gene>
    <name evidence="3" type="ORF">TW71_20495</name>
</gene>
<dbReference type="AlphaFoldDB" id="A0A837G443"/>
<reference evidence="3" key="1">
    <citation type="journal article" date="2015" name="BMC Genomics">
        <title>Genome mining reveals unlocked bioactive potential of marine Gram-negative bacteria.</title>
        <authorList>
            <person name="Machado H."/>
            <person name="Sonnenschein E.C."/>
            <person name="Melchiorsen J."/>
            <person name="Gram L."/>
        </authorList>
    </citation>
    <scope>NUCLEOTIDE SEQUENCE</scope>
    <source>
        <strain evidence="3">S2052</strain>
    </source>
</reference>
<dbReference type="InterPro" id="IPR018635">
    <property type="entry name" value="UPF0319"/>
</dbReference>
<proteinExistence type="inferred from homology"/>
<evidence type="ECO:0000256" key="2">
    <source>
        <dbReference type="ARBA" id="ARBA00022729"/>
    </source>
</evidence>
<dbReference type="EMBL" id="JXXR01000022">
    <property type="protein sequence ID" value="KJY68458.1"/>
    <property type="molecule type" value="Genomic_DNA"/>
</dbReference>